<accession>A0A927CP26</accession>
<gene>
    <name evidence="2" type="ORF">IDH41_20300</name>
</gene>
<dbReference type="RefSeq" id="WP_190864262.1">
    <property type="nucleotide sequence ID" value="NZ_JACXIY010000025.1"/>
</dbReference>
<reference evidence="2" key="1">
    <citation type="submission" date="2020-09" db="EMBL/GenBank/DDBJ databases">
        <title>A novel bacterium of genus Paenibacillus, isolated from South China Sea.</title>
        <authorList>
            <person name="Huang H."/>
            <person name="Mo K."/>
            <person name="Hu Y."/>
        </authorList>
    </citation>
    <scope>NUCLEOTIDE SEQUENCE</scope>
    <source>
        <strain evidence="2">IB182493</strain>
    </source>
</reference>
<evidence type="ECO:0000313" key="3">
    <source>
        <dbReference type="Proteomes" id="UP000632125"/>
    </source>
</evidence>
<dbReference type="InterPro" id="IPR052519">
    <property type="entry name" value="Euk-type_GlcNAc_Kinase"/>
</dbReference>
<feature type="domain" description="ATPase BadF/BadG/BcrA/BcrD type" evidence="1">
    <location>
        <begin position="5"/>
        <end position="298"/>
    </location>
</feature>
<name>A0A927CP26_9BACL</name>
<dbReference type="Gene3D" id="3.30.420.40">
    <property type="match status" value="2"/>
</dbReference>
<evidence type="ECO:0000259" key="1">
    <source>
        <dbReference type="Pfam" id="PF01869"/>
    </source>
</evidence>
<dbReference type="PANTHER" id="PTHR43190">
    <property type="entry name" value="N-ACETYL-D-GLUCOSAMINE KINASE"/>
    <property type="match status" value="1"/>
</dbReference>
<protein>
    <submittedName>
        <fullName evidence="2">ATPase</fullName>
    </submittedName>
</protein>
<dbReference type="InterPro" id="IPR002731">
    <property type="entry name" value="ATPase_BadF"/>
</dbReference>
<comment type="caution">
    <text evidence="2">The sequence shown here is derived from an EMBL/GenBank/DDBJ whole genome shotgun (WGS) entry which is preliminary data.</text>
</comment>
<dbReference type="AlphaFoldDB" id="A0A927CP26"/>
<dbReference type="EMBL" id="JACXIY010000025">
    <property type="protein sequence ID" value="MBD2870930.1"/>
    <property type="molecule type" value="Genomic_DNA"/>
</dbReference>
<dbReference type="InterPro" id="IPR043129">
    <property type="entry name" value="ATPase_NBD"/>
</dbReference>
<proteinExistence type="predicted"/>
<evidence type="ECO:0000313" key="2">
    <source>
        <dbReference type="EMBL" id="MBD2870930.1"/>
    </source>
</evidence>
<dbReference type="CDD" id="cd24007">
    <property type="entry name" value="ASKHA_NBD_eukNAGK-like"/>
    <property type="match status" value="1"/>
</dbReference>
<organism evidence="2 3">
    <name type="scientific">Paenibacillus arenilitoris</name>
    <dbReference type="NCBI Taxonomy" id="2772299"/>
    <lineage>
        <taxon>Bacteria</taxon>
        <taxon>Bacillati</taxon>
        <taxon>Bacillota</taxon>
        <taxon>Bacilli</taxon>
        <taxon>Bacillales</taxon>
        <taxon>Paenibacillaceae</taxon>
        <taxon>Paenibacillus</taxon>
    </lineage>
</organism>
<dbReference type="PANTHER" id="PTHR43190:SF3">
    <property type="entry name" value="N-ACETYL-D-GLUCOSAMINE KINASE"/>
    <property type="match status" value="1"/>
</dbReference>
<sequence>MNYYLGIDGGGSKTLAVVCDGDGRVIGCGASGLGNHQIDAGAAEANIRTAALQAMATANVKHEDIAYAVFGLAGADREADFRILRPMIASMGFAGCDIVCDTVIGLRAGTKQPDGVVVICGSGTNSYGINRRGESVQCGGFGYAYGDFGGGGDLAVEVFRTVIRAWEGREQPTRLSESTLELLGYGSVEQMFHHYLDVGGRPPLALAKLLFEAAEHDEAARRILRRQGMELGLAASAVIRRLGMENDAFDLVLIGSVLTRSDSRFVVPYIEEQARQAAPKCELKTLAMEPAAGAILLAMERTGRHVEESVYRHLNAELAVKEDRKQWTLD</sequence>
<dbReference type="Proteomes" id="UP000632125">
    <property type="component" value="Unassembled WGS sequence"/>
</dbReference>
<keyword evidence="3" id="KW-1185">Reference proteome</keyword>
<dbReference type="SUPFAM" id="SSF53067">
    <property type="entry name" value="Actin-like ATPase domain"/>
    <property type="match status" value="2"/>
</dbReference>
<dbReference type="Pfam" id="PF01869">
    <property type="entry name" value="BcrAD_BadFG"/>
    <property type="match status" value="1"/>
</dbReference>